<evidence type="ECO:0000256" key="4">
    <source>
        <dbReference type="ARBA" id="ARBA00022723"/>
    </source>
</evidence>
<evidence type="ECO:0000256" key="5">
    <source>
        <dbReference type="ARBA" id="ARBA00023002"/>
    </source>
</evidence>
<dbReference type="GO" id="GO:0016705">
    <property type="term" value="F:oxidoreductase activity, acting on paired donors, with incorporation or reduction of molecular oxygen"/>
    <property type="evidence" value="ECO:0007669"/>
    <property type="project" value="InterPro"/>
</dbReference>
<evidence type="ECO:0000256" key="7">
    <source>
        <dbReference type="ARBA" id="ARBA00023033"/>
    </source>
</evidence>
<dbReference type="GO" id="GO:0005506">
    <property type="term" value="F:iron ion binding"/>
    <property type="evidence" value="ECO:0007669"/>
    <property type="project" value="InterPro"/>
</dbReference>
<keyword evidence="5 9" id="KW-0560">Oxidoreductase</keyword>
<dbReference type="CDD" id="cd11041">
    <property type="entry name" value="CYP503A1-like"/>
    <property type="match status" value="1"/>
</dbReference>
<evidence type="ECO:0000313" key="11">
    <source>
        <dbReference type="Proteomes" id="UP001174694"/>
    </source>
</evidence>
<evidence type="ECO:0000256" key="8">
    <source>
        <dbReference type="PIRSR" id="PIRSR602403-1"/>
    </source>
</evidence>
<keyword evidence="7 9" id="KW-0503">Monooxygenase</keyword>
<comment type="cofactor">
    <cofactor evidence="1 8">
        <name>heme</name>
        <dbReference type="ChEBI" id="CHEBI:30413"/>
    </cofactor>
</comment>
<name>A0AA38VIL8_9PEZI</name>
<keyword evidence="11" id="KW-1185">Reference proteome</keyword>
<dbReference type="PROSITE" id="PS00086">
    <property type="entry name" value="CYTOCHROME_P450"/>
    <property type="match status" value="1"/>
</dbReference>
<gene>
    <name evidence="10" type="ORF">NKR23_g5882</name>
</gene>
<keyword evidence="4 8" id="KW-0479">Metal-binding</keyword>
<dbReference type="PRINTS" id="PR00465">
    <property type="entry name" value="EP450IV"/>
</dbReference>
<reference evidence="10" key="1">
    <citation type="submission" date="2022-07" db="EMBL/GenBank/DDBJ databases">
        <title>Fungi with potential for degradation of polypropylene.</title>
        <authorList>
            <person name="Gostincar C."/>
        </authorList>
    </citation>
    <scope>NUCLEOTIDE SEQUENCE</scope>
    <source>
        <strain evidence="10">EXF-13308</strain>
    </source>
</reference>
<dbReference type="InterPro" id="IPR001128">
    <property type="entry name" value="Cyt_P450"/>
</dbReference>
<dbReference type="Gene3D" id="1.10.630.10">
    <property type="entry name" value="Cytochrome P450"/>
    <property type="match status" value="1"/>
</dbReference>
<comment type="similarity">
    <text evidence="2 9">Belongs to the cytochrome P450 family.</text>
</comment>
<dbReference type="InterPro" id="IPR017972">
    <property type="entry name" value="Cyt_P450_CS"/>
</dbReference>
<dbReference type="Proteomes" id="UP001174694">
    <property type="component" value="Unassembled WGS sequence"/>
</dbReference>
<dbReference type="SUPFAM" id="SSF48264">
    <property type="entry name" value="Cytochrome P450"/>
    <property type="match status" value="1"/>
</dbReference>
<dbReference type="InterPro" id="IPR036396">
    <property type="entry name" value="Cyt_P450_sf"/>
</dbReference>
<evidence type="ECO:0000256" key="1">
    <source>
        <dbReference type="ARBA" id="ARBA00001971"/>
    </source>
</evidence>
<feature type="binding site" description="axial binding residue" evidence="8">
    <location>
        <position position="400"/>
    </location>
    <ligand>
        <name>heme</name>
        <dbReference type="ChEBI" id="CHEBI:30413"/>
    </ligand>
    <ligandPart>
        <name>Fe</name>
        <dbReference type="ChEBI" id="CHEBI:18248"/>
    </ligandPart>
</feature>
<dbReference type="GO" id="GO:0020037">
    <property type="term" value="F:heme binding"/>
    <property type="evidence" value="ECO:0007669"/>
    <property type="project" value="InterPro"/>
</dbReference>
<dbReference type="PANTHER" id="PTHR46206">
    <property type="entry name" value="CYTOCHROME P450"/>
    <property type="match status" value="1"/>
</dbReference>
<accession>A0AA38VIL8</accession>
<dbReference type="Pfam" id="PF00067">
    <property type="entry name" value="p450"/>
    <property type="match status" value="1"/>
</dbReference>
<evidence type="ECO:0000256" key="3">
    <source>
        <dbReference type="ARBA" id="ARBA00022617"/>
    </source>
</evidence>
<evidence type="ECO:0000256" key="9">
    <source>
        <dbReference type="RuleBase" id="RU000461"/>
    </source>
</evidence>
<organism evidence="10 11">
    <name type="scientific">Pleurostoma richardsiae</name>
    <dbReference type="NCBI Taxonomy" id="41990"/>
    <lineage>
        <taxon>Eukaryota</taxon>
        <taxon>Fungi</taxon>
        <taxon>Dikarya</taxon>
        <taxon>Ascomycota</taxon>
        <taxon>Pezizomycotina</taxon>
        <taxon>Sordariomycetes</taxon>
        <taxon>Sordariomycetidae</taxon>
        <taxon>Calosphaeriales</taxon>
        <taxon>Pleurostomataceae</taxon>
        <taxon>Pleurostoma</taxon>
    </lineage>
</organism>
<protein>
    <submittedName>
        <fullName evidence="10">Gibberellin cluster-C20-oxidase</fullName>
    </submittedName>
</protein>
<comment type="caution">
    <text evidence="10">The sequence shown here is derived from an EMBL/GenBank/DDBJ whole genome shotgun (WGS) entry which is preliminary data.</text>
</comment>
<sequence>MKRLFVTSSRELLAKARALYPKQPFRINTDLGEIVVLPPNFADEIRNEPRLSFAAAVYADFHGDIPGFEPSGLGGSADQLLQIVARKQLTKLLAKVTEPLSEEAAVALSVNLGESTEWREIRLKDALLDVVARLSSRVFLGNKLCRDDSWLTITKKYSVTMFIAATKLRMYPRASRKIVHWFLPECRQLRAELEESRRVVLPVIEDRRKAREAAAASGETIPYFDDALDWADQEAAAKGITYDPATFQLILSLAAIHTTTDLIEQVMLDLAQHPTLFQALRNEIVNVLRANGWKKTALYNMKLLDSVIKESQRMKPSSIVSMRRQVQGNLELSNGLSLKKGMRVAVDSCRLWDSSVYENPAEWDGYRFLKLRAQSGKENMAQLVATSADHLGFGHGEHACPGRFFAANEVKVALCHLLMKYDWKLVPGTDIQPVMSGTLANSSPTVRVLIQRRERVELDIDVI</sequence>
<proteinExistence type="inferred from homology"/>
<dbReference type="AlphaFoldDB" id="A0AA38VIL8"/>
<evidence type="ECO:0000313" key="10">
    <source>
        <dbReference type="EMBL" id="KAJ9144520.1"/>
    </source>
</evidence>
<evidence type="ECO:0000256" key="6">
    <source>
        <dbReference type="ARBA" id="ARBA00023004"/>
    </source>
</evidence>
<keyword evidence="3 8" id="KW-0349">Heme</keyword>
<dbReference type="EMBL" id="JANBVO010000016">
    <property type="protein sequence ID" value="KAJ9144520.1"/>
    <property type="molecule type" value="Genomic_DNA"/>
</dbReference>
<keyword evidence="6 8" id="KW-0408">Iron</keyword>
<dbReference type="GO" id="GO:0004497">
    <property type="term" value="F:monooxygenase activity"/>
    <property type="evidence" value="ECO:0007669"/>
    <property type="project" value="UniProtKB-KW"/>
</dbReference>
<evidence type="ECO:0000256" key="2">
    <source>
        <dbReference type="ARBA" id="ARBA00010617"/>
    </source>
</evidence>
<dbReference type="InterPro" id="IPR002403">
    <property type="entry name" value="Cyt_P450_E_grp-IV"/>
</dbReference>
<dbReference type="PANTHER" id="PTHR46206:SF2">
    <property type="entry name" value="CYTOCHROME P450 MONOOXYGENASE AUSG-RELATED"/>
    <property type="match status" value="1"/>
</dbReference>